<evidence type="ECO:0000313" key="2">
    <source>
        <dbReference type="EMBL" id="SCF47678.1"/>
    </source>
</evidence>
<protein>
    <submittedName>
        <fullName evidence="2">Uncharacterized protein</fullName>
    </submittedName>
</protein>
<keyword evidence="1" id="KW-0472">Membrane</keyword>
<dbReference type="AlphaFoldDB" id="A0A1C5AR27"/>
<organism evidence="2 3">
    <name type="scientific">Micromonospora matsumotoense</name>
    <dbReference type="NCBI Taxonomy" id="121616"/>
    <lineage>
        <taxon>Bacteria</taxon>
        <taxon>Bacillati</taxon>
        <taxon>Actinomycetota</taxon>
        <taxon>Actinomycetes</taxon>
        <taxon>Micromonosporales</taxon>
        <taxon>Micromonosporaceae</taxon>
        <taxon>Micromonospora</taxon>
    </lineage>
</organism>
<keyword evidence="1" id="KW-0812">Transmembrane</keyword>
<proteinExistence type="predicted"/>
<dbReference type="Proteomes" id="UP000198797">
    <property type="component" value="Unassembled WGS sequence"/>
</dbReference>
<keyword evidence="3" id="KW-1185">Reference proteome</keyword>
<dbReference type="EMBL" id="FMCU01000023">
    <property type="protein sequence ID" value="SCF47678.1"/>
    <property type="molecule type" value="Genomic_DNA"/>
</dbReference>
<gene>
    <name evidence="2" type="ORF">GA0070216_12338</name>
</gene>
<keyword evidence="1" id="KW-1133">Transmembrane helix</keyword>
<name>A0A1C5AR27_9ACTN</name>
<evidence type="ECO:0000256" key="1">
    <source>
        <dbReference type="SAM" id="Phobius"/>
    </source>
</evidence>
<dbReference type="STRING" id="121616.GA0070216_12338"/>
<reference evidence="3" key="1">
    <citation type="submission" date="2016-06" db="EMBL/GenBank/DDBJ databases">
        <authorList>
            <person name="Varghese N."/>
            <person name="Submissions Spin"/>
        </authorList>
    </citation>
    <scope>NUCLEOTIDE SEQUENCE [LARGE SCALE GENOMIC DNA]</scope>
    <source>
        <strain evidence="3">DSM 44100</strain>
    </source>
</reference>
<sequence length="84" mass="9105">MTVPAVYGTWVFWSDFGNTYQALSVVICLVLLAQLGLTVSIGVRPAPDVPWLRLGLIALAFLFACGVAGVHEGLRPRKWCTTCP</sequence>
<accession>A0A1C5AR27</accession>
<evidence type="ECO:0000313" key="3">
    <source>
        <dbReference type="Proteomes" id="UP000198797"/>
    </source>
</evidence>
<feature type="transmembrane region" description="Helical" evidence="1">
    <location>
        <begin position="51"/>
        <end position="70"/>
    </location>
</feature>
<feature type="transmembrane region" description="Helical" evidence="1">
    <location>
        <begin position="20"/>
        <end position="39"/>
    </location>
</feature>